<organism evidence="9 10">
    <name type="scientific">Crotophaga sulcirostris</name>
    <name type="common">Groove-billed ani</name>
    <dbReference type="NCBI Taxonomy" id="33598"/>
    <lineage>
        <taxon>Eukaryota</taxon>
        <taxon>Metazoa</taxon>
        <taxon>Chordata</taxon>
        <taxon>Craniata</taxon>
        <taxon>Vertebrata</taxon>
        <taxon>Euteleostomi</taxon>
        <taxon>Archelosauria</taxon>
        <taxon>Archosauria</taxon>
        <taxon>Dinosauria</taxon>
        <taxon>Saurischia</taxon>
        <taxon>Theropoda</taxon>
        <taxon>Coelurosauria</taxon>
        <taxon>Aves</taxon>
        <taxon>Neognathae</taxon>
        <taxon>Neoaves</taxon>
        <taxon>Otidimorphae</taxon>
        <taxon>Cuculiformes</taxon>
        <taxon>Crotophagidae</taxon>
        <taxon>Crotophaga</taxon>
    </lineage>
</organism>
<feature type="non-terminal residue" evidence="9">
    <location>
        <position position="1"/>
    </location>
</feature>
<comment type="subcellular location">
    <subcellularLocation>
        <location evidence="2">Cell projection</location>
        <location evidence="2">Cilium</location>
    </subcellularLocation>
    <subcellularLocation>
        <location evidence="1">Cytoplasm</location>
        <location evidence="1">Cytoskeleton</location>
        <location evidence="1">Microtubule organizing center</location>
        <location evidence="1">Centrosome</location>
        <location evidence="1">Centriole</location>
    </subcellularLocation>
</comment>
<evidence type="ECO:0000313" key="9">
    <source>
        <dbReference type="EMBL" id="NWS77945.1"/>
    </source>
</evidence>
<keyword evidence="10" id="KW-1185">Reference proteome</keyword>
<dbReference type="Proteomes" id="UP000549499">
    <property type="component" value="Unassembled WGS sequence"/>
</dbReference>
<name>A0A7K5I8P2_CROSL</name>
<dbReference type="Pfam" id="PF15311">
    <property type="entry name" value="HYLS1_C"/>
    <property type="match status" value="1"/>
</dbReference>
<dbReference type="PANTHER" id="PTHR34174">
    <property type="entry name" value="HYDROLETHALUS SYNDROME PROTEIN 1"/>
    <property type="match status" value="1"/>
</dbReference>
<keyword evidence="7" id="KW-0966">Cell projection</keyword>
<dbReference type="EMBL" id="VYZB01001099">
    <property type="protein sequence ID" value="NWS77945.1"/>
    <property type="molecule type" value="Genomic_DNA"/>
</dbReference>
<evidence type="ECO:0000256" key="7">
    <source>
        <dbReference type="ARBA" id="ARBA00023273"/>
    </source>
</evidence>
<dbReference type="GO" id="GO:0060271">
    <property type="term" value="P:cilium assembly"/>
    <property type="evidence" value="ECO:0007669"/>
    <property type="project" value="TreeGrafter"/>
</dbReference>
<evidence type="ECO:0000256" key="6">
    <source>
        <dbReference type="ARBA" id="ARBA00023212"/>
    </source>
</evidence>
<keyword evidence="6" id="KW-0206">Cytoskeleton</keyword>
<protein>
    <submittedName>
        <fullName evidence="9">HYLS1 protein</fullName>
    </submittedName>
</protein>
<comment type="caution">
    <text evidence="9">The sequence shown here is derived from an EMBL/GenBank/DDBJ whole genome shotgun (WGS) entry which is preliminary data.</text>
</comment>
<accession>A0A7K5I8P2</accession>
<sequence>QWLDVRWDIREKMLREPEPPHRPQRLMVPNTYTVPTEKKRAALCWNVRRDLAMGLLPRKS</sequence>
<dbReference type="GO" id="GO:0097730">
    <property type="term" value="C:non-motile cilium"/>
    <property type="evidence" value="ECO:0007669"/>
    <property type="project" value="TreeGrafter"/>
</dbReference>
<evidence type="ECO:0000256" key="2">
    <source>
        <dbReference type="ARBA" id="ARBA00004138"/>
    </source>
</evidence>
<dbReference type="GO" id="GO:0005814">
    <property type="term" value="C:centriole"/>
    <property type="evidence" value="ECO:0007669"/>
    <property type="project" value="UniProtKB-SubCell"/>
</dbReference>
<proteinExistence type="inferred from homology"/>
<feature type="domain" description="Centriolar and ciliogenesis-associated protein HYLS1 C-terminal" evidence="8">
    <location>
        <begin position="4"/>
        <end position="52"/>
    </location>
</feature>
<dbReference type="InterPro" id="IPR027918">
    <property type="entry name" value="HYLS1_C_dom"/>
</dbReference>
<keyword evidence="5" id="KW-0970">Cilium biogenesis/degradation</keyword>
<reference evidence="9 10" key="1">
    <citation type="submission" date="2019-09" db="EMBL/GenBank/DDBJ databases">
        <title>Bird 10,000 Genomes (B10K) Project - Family phase.</title>
        <authorList>
            <person name="Zhang G."/>
        </authorList>
    </citation>
    <scope>NUCLEOTIDE SEQUENCE [LARGE SCALE GENOMIC DNA]</scope>
    <source>
        <strain evidence="9">B10K-DU-003-44</strain>
        <tissue evidence="9">Muscle</tissue>
    </source>
</reference>
<dbReference type="InterPro" id="IPR052319">
    <property type="entry name" value="Centriolar_ciliogenesis_assoc"/>
</dbReference>
<gene>
    <name evidence="9" type="primary">Hyls1</name>
    <name evidence="9" type="ORF">CROSUL_R14342</name>
</gene>
<evidence type="ECO:0000256" key="4">
    <source>
        <dbReference type="ARBA" id="ARBA00022490"/>
    </source>
</evidence>
<evidence type="ECO:0000256" key="3">
    <source>
        <dbReference type="ARBA" id="ARBA00010091"/>
    </source>
</evidence>
<dbReference type="PANTHER" id="PTHR34174:SF1">
    <property type="entry name" value="CENTRIOLAR AND CILIOGENESIS-ASSOCIATED PROTEIN HYLS1"/>
    <property type="match status" value="1"/>
</dbReference>
<dbReference type="AlphaFoldDB" id="A0A7K5I8P2"/>
<evidence type="ECO:0000313" key="10">
    <source>
        <dbReference type="Proteomes" id="UP000549499"/>
    </source>
</evidence>
<evidence type="ECO:0000259" key="8">
    <source>
        <dbReference type="Pfam" id="PF15311"/>
    </source>
</evidence>
<feature type="non-terminal residue" evidence="9">
    <location>
        <position position="60"/>
    </location>
</feature>
<comment type="similarity">
    <text evidence="3">Belongs to the HYLS1 family.</text>
</comment>
<evidence type="ECO:0000256" key="1">
    <source>
        <dbReference type="ARBA" id="ARBA00004114"/>
    </source>
</evidence>
<keyword evidence="4" id="KW-0963">Cytoplasm</keyword>
<evidence type="ECO:0000256" key="5">
    <source>
        <dbReference type="ARBA" id="ARBA00022794"/>
    </source>
</evidence>
<dbReference type="OrthoDB" id="6343432at2759"/>